<dbReference type="InterPro" id="IPR020843">
    <property type="entry name" value="ER"/>
</dbReference>
<dbReference type="SUPFAM" id="SSF51735">
    <property type="entry name" value="NAD(P)-binding Rossmann-fold domains"/>
    <property type="match status" value="1"/>
</dbReference>
<dbReference type="Pfam" id="PF00107">
    <property type="entry name" value="ADH_zinc_N"/>
    <property type="match status" value="1"/>
</dbReference>
<evidence type="ECO:0000313" key="5">
    <source>
        <dbReference type="Proteomes" id="UP000460290"/>
    </source>
</evidence>
<dbReference type="GO" id="GO:0016651">
    <property type="term" value="F:oxidoreductase activity, acting on NAD(P)H"/>
    <property type="evidence" value="ECO:0007669"/>
    <property type="project" value="TreeGrafter"/>
</dbReference>
<feature type="domain" description="Enoyl reductase (ER)" evidence="3">
    <location>
        <begin position="18"/>
        <end position="331"/>
    </location>
</feature>
<dbReference type="PANTHER" id="PTHR48106">
    <property type="entry name" value="QUINONE OXIDOREDUCTASE PIG3-RELATED"/>
    <property type="match status" value="1"/>
</dbReference>
<dbReference type="Pfam" id="PF08240">
    <property type="entry name" value="ADH_N"/>
    <property type="match status" value="1"/>
</dbReference>
<dbReference type="Gene3D" id="3.40.50.720">
    <property type="entry name" value="NAD(P)-binding Rossmann-like Domain"/>
    <property type="match status" value="1"/>
</dbReference>
<reference evidence="4 5" key="1">
    <citation type="submission" date="2019-12" db="EMBL/GenBank/DDBJ databases">
        <title>Genomic-based taxomic classification of the family Erythrobacteraceae.</title>
        <authorList>
            <person name="Xu L."/>
        </authorList>
    </citation>
    <scope>NUCLEOTIDE SEQUENCE [LARGE SCALE GENOMIC DNA]</scope>
    <source>
        <strain evidence="4 5">KCTC 42006</strain>
    </source>
</reference>
<dbReference type="OrthoDB" id="9780520at2"/>
<dbReference type="RefSeq" id="WP_160612426.1">
    <property type="nucleotide sequence ID" value="NZ_JAUFQM010000001.1"/>
</dbReference>
<dbReference type="NCBIfam" id="TIGR02824">
    <property type="entry name" value="quinone_pig3"/>
    <property type="match status" value="1"/>
</dbReference>
<sequence length="336" mass="35448">MGTEIPATMQAMGFDEPGGPDVLRAETLPVPHPAQGEVLIRVAYAGVNRPDVIQRMGHYPAPPNASPIPGLEVAGEIVAQGESVTPDWVGQNVCALVTGGGYAEYCIAKIAHCLPVPEGMPLAEAAALPETLFTVWHNVFERGWACEGETLLVHGGTSGIGTMAIKLGKLFGLTVIVTCGSDAKCSAATKIGADHAINYKSADFVEEVKRVTHGNGAQLVLDMVSGDYVPRNLACLAEDGRHVTIAVLGGMKTELNMAQIMAKRLTLTGSTLRARPDAFKALLCDEIFQTVWPHVEDGSLRPEMDQTFPLEEAAAAHAHMEAGGHIGKIVLGTGND</sequence>
<accession>A0A844Z5L2</accession>
<evidence type="ECO:0000313" key="4">
    <source>
        <dbReference type="EMBL" id="MXO82093.1"/>
    </source>
</evidence>
<dbReference type="PANTHER" id="PTHR48106:SF8">
    <property type="entry name" value="OS02G0805600 PROTEIN"/>
    <property type="match status" value="1"/>
</dbReference>
<dbReference type="InterPro" id="IPR013154">
    <property type="entry name" value="ADH-like_N"/>
</dbReference>
<dbReference type="SUPFAM" id="SSF50129">
    <property type="entry name" value="GroES-like"/>
    <property type="match status" value="1"/>
</dbReference>
<evidence type="ECO:0000256" key="2">
    <source>
        <dbReference type="ARBA" id="ARBA00023002"/>
    </source>
</evidence>
<dbReference type="InterPro" id="IPR013149">
    <property type="entry name" value="ADH-like_C"/>
</dbReference>
<dbReference type="Proteomes" id="UP000460290">
    <property type="component" value="Unassembled WGS sequence"/>
</dbReference>
<keyword evidence="2" id="KW-0560">Oxidoreductase</keyword>
<gene>
    <name evidence="4" type="ORF">GRI35_01735</name>
</gene>
<dbReference type="InterPro" id="IPR036291">
    <property type="entry name" value="NAD(P)-bd_dom_sf"/>
</dbReference>
<dbReference type="SMART" id="SM00829">
    <property type="entry name" value="PKS_ER"/>
    <property type="match status" value="1"/>
</dbReference>
<dbReference type="GO" id="GO:0070402">
    <property type="term" value="F:NADPH binding"/>
    <property type="evidence" value="ECO:0007669"/>
    <property type="project" value="TreeGrafter"/>
</dbReference>
<keyword evidence="5" id="KW-1185">Reference proteome</keyword>
<evidence type="ECO:0000259" key="3">
    <source>
        <dbReference type="SMART" id="SM00829"/>
    </source>
</evidence>
<dbReference type="InterPro" id="IPR014189">
    <property type="entry name" value="Quinone_OxRdtase_PIG3"/>
</dbReference>
<dbReference type="Gene3D" id="3.90.180.10">
    <property type="entry name" value="Medium-chain alcohol dehydrogenases, catalytic domain"/>
    <property type="match status" value="1"/>
</dbReference>
<proteinExistence type="predicted"/>
<protein>
    <submittedName>
        <fullName evidence="4">Zinc-binding dehydrogenase</fullName>
    </submittedName>
</protein>
<dbReference type="InterPro" id="IPR011032">
    <property type="entry name" value="GroES-like_sf"/>
</dbReference>
<organism evidence="4 5">
    <name type="scientific">Pontixanthobacter aestiaquae</name>
    <dbReference type="NCBI Taxonomy" id="1509367"/>
    <lineage>
        <taxon>Bacteria</taxon>
        <taxon>Pseudomonadati</taxon>
        <taxon>Pseudomonadota</taxon>
        <taxon>Alphaproteobacteria</taxon>
        <taxon>Sphingomonadales</taxon>
        <taxon>Erythrobacteraceae</taxon>
        <taxon>Pontixanthobacter</taxon>
    </lineage>
</organism>
<dbReference type="CDD" id="cd05276">
    <property type="entry name" value="p53_inducible_oxidoreductase"/>
    <property type="match status" value="1"/>
</dbReference>
<name>A0A844Z5L2_9SPHN</name>
<evidence type="ECO:0000256" key="1">
    <source>
        <dbReference type="ARBA" id="ARBA00022857"/>
    </source>
</evidence>
<comment type="caution">
    <text evidence="4">The sequence shown here is derived from an EMBL/GenBank/DDBJ whole genome shotgun (WGS) entry which is preliminary data.</text>
</comment>
<keyword evidence="1" id="KW-0521">NADP</keyword>
<dbReference type="EMBL" id="WTYZ01000001">
    <property type="protein sequence ID" value="MXO82093.1"/>
    <property type="molecule type" value="Genomic_DNA"/>
</dbReference>
<dbReference type="AlphaFoldDB" id="A0A844Z5L2"/>